<dbReference type="SUPFAM" id="SSF64288">
    <property type="entry name" value="Chorismate lyase-like"/>
    <property type="match status" value="1"/>
</dbReference>
<evidence type="ECO:0000259" key="4">
    <source>
        <dbReference type="PROSITE" id="PS50949"/>
    </source>
</evidence>
<dbReference type="RefSeq" id="WP_043472190.1">
    <property type="nucleotide sequence ID" value="NZ_CP134822.1"/>
</dbReference>
<comment type="caution">
    <text evidence="5">The sequence shown here is derived from an EMBL/GenBank/DDBJ whole genome shotgun (WGS) entry which is preliminary data.</text>
</comment>
<keyword evidence="6" id="KW-1185">Reference proteome</keyword>
<gene>
    <name evidence="5" type="ORF">SFRA_015940</name>
</gene>
<evidence type="ECO:0000256" key="2">
    <source>
        <dbReference type="ARBA" id="ARBA00023125"/>
    </source>
</evidence>
<dbReference type="Proteomes" id="UP000028058">
    <property type="component" value="Unassembled WGS sequence"/>
</dbReference>
<dbReference type="PROSITE" id="PS50949">
    <property type="entry name" value="HTH_GNTR"/>
    <property type="match status" value="1"/>
</dbReference>
<keyword evidence="2" id="KW-0238">DNA-binding</keyword>
<keyword evidence="1" id="KW-0805">Transcription regulation</keyword>
<organism evidence="5 6">
    <name type="scientific">Streptomyces xinghaiensis</name>
    <dbReference type="NCBI Taxonomy" id="1038928"/>
    <lineage>
        <taxon>Bacteria</taxon>
        <taxon>Bacillati</taxon>
        <taxon>Actinomycetota</taxon>
        <taxon>Actinomycetes</taxon>
        <taxon>Kitasatosporales</taxon>
        <taxon>Streptomycetaceae</taxon>
        <taxon>Streptomyces</taxon>
    </lineage>
</organism>
<sequence>MATRYQNIADALRSRIVSEEWPPGMRLPAETELASQHSVSGPTLRSALDVLETEGLIEKRHGVGNFVRVPLHRITYPCGQTSPVAQAAVGTALRISVSSRVTEAERDLASLLGVPLGAPLTEHVYVSRMDRTPYSLARVYLPSSVAPLNAPVAGRSPWGDDFGRRFAEAGRPLCSVAERFRARHASAQEAEILHISTRTAVLTVERTSVDETGRVLAAALLVLPGDRAEAVLTTRVQREEAEWTG</sequence>
<protein>
    <submittedName>
        <fullName evidence="5">GntR family transcriptional regulator</fullName>
    </submittedName>
</protein>
<dbReference type="CDD" id="cd07377">
    <property type="entry name" value="WHTH_GntR"/>
    <property type="match status" value="1"/>
</dbReference>
<evidence type="ECO:0000313" key="6">
    <source>
        <dbReference type="Proteomes" id="UP000028058"/>
    </source>
</evidence>
<dbReference type="PRINTS" id="PR00035">
    <property type="entry name" value="HTHGNTR"/>
</dbReference>
<dbReference type="SUPFAM" id="SSF46785">
    <property type="entry name" value="Winged helix' DNA-binding domain"/>
    <property type="match status" value="1"/>
</dbReference>
<dbReference type="Gene3D" id="3.40.1410.10">
    <property type="entry name" value="Chorismate lyase-like"/>
    <property type="match status" value="1"/>
</dbReference>
<dbReference type="GO" id="GO:0045892">
    <property type="term" value="P:negative regulation of DNA-templated transcription"/>
    <property type="evidence" value="ECO:0007669"/>
    <property type="project" value="TreeGrafter"/>
</dbReference>
<dbReference type="Pfam" id="PF07702">
    <property type="entry name" value="UTRA"/>
    <property type="match status" value="1"/>
</dbReference>
<evidence type="ECO:0000256" key="1">
    <source>
        <dbReference type="ARBA" id="ARBA00023015"/>
    </source>
</evidence>
<reference evidence="5 6" key="1">
    <citation type="journal article" date="2014" name="Genome Announc.">
        <title>Draft Genome Sequence of Streptomyces fradiae ATCC 19609, a Strain Highly Sensitive to Antibiotics.</title>
        <authorList>
            <person name="Bekker O.B."/>
            <person name="Klimina K.M."/>
            <person name="Vatlin A.A."/>
            <person name="Zakharevich N.V."/>
            <person name="Kasianov A.S."/>
            <person name="Danilenko V.N."/>
        </authorList>
    </citation>
    <scope>NUCLEOTIDE SEQUENCE [LARGE SCALE GENOMIC DNA]</scope>
    <source>
        <strain evidence="5 6">ATCC 19609</strain>
    </source>
</reference>
<dbReference type="Pfam" id="PF00392">
    <property type="entry name" value="GntR"/>
    <property type="match status" value="1"/>
</dbReference>
<dbReference type="AlphaFoldDB" id="A0A3R7J2P4"/>
<name>A0A3R7J2P4_9ACTN</name>
<dbReference type="InterPro" id="IPR011663">
    <property type="entry name" value="UTRA"/>
</dbReference>
<dbReference type="PANTHER" id="PTHR44846:SF17">
    <property type="entry name" value="GNTR-FAMILY TRANSCRIPTIONAL REGULATOR"/>
    <property type="match status" value="1"/>
</dbReference>
<dbReference type="InterPro" id="IPR036388">
    <property type="entry name" value="WH-like_DNA-bd_sf"/>
</dbReference>
<dbReference type="InterPro" id="IPR036390">
    <property type="entry name" value="WH_DNA-bd_sf"/>
</dbReference>
<dbReference type="GO" id="GO:0003700">
    <property type="term" value="F:DNA-binding transcription factor activity"/>
    <property type="evidence" value="ECO:0007669"/>
    <property type="project" value="InterPro"/>
</dbReference>
<evidence type="ECO:0000313" key="5">
    <source>
        <dbReference type="EMBL" id="RKM94771.1"/>
    </source>
</evidence>
<dbReference type="Gene3D" id="1.10.10.10">
    <property type="entry name" value="Winged helix-like DNA-binding domain superfamily/Winged helix DNA-binding domain"/>
    <property type="match status" value="1"/>
</dbReference>
<dbReference type="OrthoDB" id="4537656at2"/>
<dbReference type="InterPro" id="IPR000524">
    <property type="entry name" value="Tscrpt_reg_HTH_GntR"/>
</dbReference>
<dbReference type="InterPro" id="IPR050679">
    <property type="entry name" value="Bact_HTH_transcr_reg"/>
</dbReference>
<keyword evidence="3" id="KW-0804">Transcription</keyword>
<accession>A0A3R7J2P4</accession>
<dbReference type="EMBL" id="JNAD02000007">
    <property type="protein sequence ID" value="RKM94771.1"/>
    <property type="molecule type" value="Genomic_DNA"/>
</dbReference>
<feature type="domain" description="HTH gntR-type" evidence="4">
    <location>
        <begin position="2"/>
        <end position="70"/>
    </location>
</feature>
<dbReference type="PANTHER" id="PTHR44846">
    <property type="entry name" value="MANNOSYL-D-GLYCERATE TRANSPORT/METABOLISM SYSTEM REPRESSOR MNGR-RELATED"/>
    <property type="match status" value="1"/>
</dbReference>
<proteinExistence type="predicted"/>
<dbReference type="InterPro" id="IPR028978">
    <property type="entry name" value="Chorismate_lyase_/UTRA_dom_sf"/>
</dbReference>
<dbReference type="SMART" id="SM00866">
    <property type="entry name" value="UTRA"/>
    <property type="match status" value="1"/>
</dbReference>
<dbReference type="SMART" id="SM00345">
    <property type="entry name" value="HTH_GNTR"/>
    <property type="match status" value="1"/>
</dbReference>
<evidence type="ECO:0000256" key="3">
    <source>
        <dbReference type="ARBA" id="ARBA00023163"/>
    </source>
</evidence>
<dbReference type="GO" id="GO:0003677">
    <property type="term" value="F:DNA binding"/>
    <property type="evidence" value="ECO:0007669"/>
    <property type="project" value="UniProtKB-KW"/>
</dbReference>